<evidence type="ECO:0000256" key="5">
    <source>
        <dbReference type="ARBA" id="ARBA00022679"/>
    </source>
</evidence>
<dbReference type="InterPro" id="IPR036775">
    <property type="entry name" value="DNA_pol_Y-fam_lit_finger_sf"/>
</dbReference>
<feature type="site" description="Substrate discrimination" evidence="15">
    <location>
        <position position="48"/>
    </location>
</feature>
<dbReference type="GO" id="GO:0006261">
    <property type="term" value="P:DNA-templated DNA replication"/>
    <property type="evidence" value="ECO:0007669"/>
    <property type="project" value="UniProtKB-UniRule"/>
</dbReference>
<comment type="subcellular location">
    <subcellularLocation>
        <location evidence="1 15">Cytoplasm</location>
    </subcellularLocation>
</comment>
<dbReference type="Gene3D" id="3.30.70.270">
    <property type="match status" value="1"/>
</dbReference>
<evidence type="ECO:0000256" key="13">
    <source>
        <dbReference type="ARBA" id="ARBA00023204"/>
    </source>
</evidence>
<dbReference type="InterPro" id="IPR001126">
    <property type="entry name" value="UmuC"/>
</dbReference>
<keyword evidence="4 15" id="KW-0963">Cytoplasm</keyword>
<dbReference type="InterPro" id="IPR024728">
    <property type="entry name" value="PolY_HhH_motif"/>
</dbReference>
<dbReference type="Gene3D" id="3.40.1170.60">
    <property type="match status" value="1"/>
</dbReference>
<dbReference type="Proteomes" id="UP000006316">
    <property type="component" value="Unassembled WGS sequence"/>
</dbReference>
<protein>
    <recommendedName>
        <fullName evidence="15">DNA polymerase IV</fullName>
        <shortName evidence="15">Pol IV</shortName>
        <ecNumber evidence="15">2.7.7.7</ecNumber>
    </recommendedName>
</protein>
<evidence type="ECO:0000256" key="4">
    <source>
        <dbReference type="ARBA" id="ARBA00022490"/>
    </source>
</evidence>
<dbReference type="Pfam" id="PF00817">
    <property type="entry name" value="IMS"/>
    <property type="match status" value="1"/>
</dbReference>
<dbReference type="Gene3D" id="1.10.150.20">
    <property type="entry name" value="5' to 3' exonuclease, C-terminal subdomain"/>
    <property type="match status" value="1"/>
</dbReference>
<dbReference type="SUPFAM" id="SSF56672">
    <property type="entry name" value="DNA/RNA polymerases"/>
    <property type="match status" value="1"/>
</dbReference>
<dbReference type="GO" id="GO:0003684">
    <property type="term" value="F:damaged DNA binding"/>
    <property type="evidence" value="ECO:0007669"/>
    <property type="project" value="InterPro"/>
</dbReference>
<dbReference type="PANTHER" id="PTHR11076">
    <property type="entry name" value="DNA REPAIR POLYMERASE UMUC / TRANSFERASE FAMILY MEMBER"/>
    <property type="match status" value="1"/>
</dbReference>
<keyword evidence="7 15" id="KW-0235">DNA replication</keyword>
<dbReference type="EMBL" id="AJLS01000055">
    <property type="protein sequence ID" value="EKN69703.1"/>
    <property type="molecule type" value="Genomic_DNA"/>
</dbReference>
<dbReference type="CDD" id="cd03586">
    <property type="entry name" value="PolY_Pol_IV_kappa"/>
    <property type="match status" value="1"/>
</dbReference>
<keyword evidence="11 15" id="KW-0239">DNA-directed DNA polymerase</keyword>
<dbReference type="InterPro" id="IPR050116">
    <property type="entry name" value="DNA_polymerase-Y"/>
</dbReference>
<dbReference type="GO" id="GO:0006281">
    <property type="term" value="P:DNA repair"/>
    <property type="evidence" value="ECO:0007669"/>
    <property type="project" value="UniProtKB-UniRule"/>
</dbReference>
<comment type="similarity">
    <text evidence="2 15">Belongs to the DNA polymerase type-Y family.</text>
</comment>
<evidence type="ECO:0000256" key="7">
    <source>
        <dbReference type="ARBA" id="ARBA00022705"/>
    </source>
</evidence>
<keyword evidence="8 15" id="KW-0479">Metal-binding</keyword>
<keyword evidence="9 15" id="KW-0227">DNA damage</keyword>
<dbReference type="FunFam" id="3.40.1170.60:FF:000001">
    <property type="entry name" value="DNA polymerase IV"/>
    <property type="match status" value="1"/>
</dbReference>
<evidence type="ECO:0000313" key="17">
    <source>
        <dbReference type="EMBL" id="EKN69703.1"/>
    </source>
</evidence>
<comment type="function">
    <text evidence="15">Poorly processive, error-prone DNA polymerase involved in untargeted mutagenesis. Copies undamaged DNA at stalled replication forks, which arise in vivo from mismatched or misaligned primer ends. These misaligned primers can be extended by PolIV. Exhibits no 3'-5' exonuclease (proofreading) activity. May be involved in translesional synthesis, in conjunction with the beta clamp from PolIII.</text>
</comment>
<organism evidence="17 18">
    <name type="scientific">Neobacillus bataviensis LMG 21833</name>
    <dbReference type="NCBI Taxonomy" id="1117379"/>
    <lineage>
        <taxon>Bacteria</taxon>
        <taxon>Bacillati</taxon>
        <taxon>Bacillota</taxon>
        <taxon>Bacilli</taxon>
        <taxon>Bacillales</taxon>
        <taxon>Bacillaceae</taxon>
        <taxon>Neobacillus</taxon>
    </lineage>
</organism>
<evidence type="ECO:0000256" key="1">
    <source>
        <dbReference type="ARBA" id="ARBA00004496"/>
    </source>
</evidence>
<dbReference type="Pfam" id="PF11799">
    <property type="entry name" value="IMS_C"/>
    <property type="match status" value="1"/>
</dbReference>
<proteinExistence type="inferred from homology"/>
<dbReference type="InterPro" id="IPR043128">
    <property type="entry name" value="Rev_trsase/Diguanyl_cyclase"/>
</dbReference>
<dbReference type="NCBIfam" id="NF002492">
    <property type="entry name" value="PRK01810.1"/>
    <property type="match status" value="1"/>
</dbReference>
<dbReference type="InterPro" id="IPR022880">
    <property type="entry name" value="DNApol_IV"/>
</dbReference>
<evidence type="ECO:0000256" key="8">
    <source>
        <dbReference type="ARBA" id="ARBA00022723"/>
    </source>
</evidence>
<dbReference type="eggNOG" id="COG0389">
    <property type="taxonomic scope" value="Bacteria"/>
</dbReference>
<comment type="cofactor">
    <cofactor evidence="15">
        <name>Mg(2+)</name>
        <dbReference type="ChEBI" id="CHEBI:18420"/>
    </cofactor>
    <text evidence="15">Binds 2 magnesium ions per subunit.</text>
</comment>
<accession>K6DNF6</accession>
<dbReference type="InterPro" id="IPR017961">
    <property type="entry name" value="DNA_pol_Y-fam_little_finger"/>
</dbReference>
<evidence type="ECO:0000256" key="11">
    <source>
        <dbReference type="ARBA" id="ARBA00022932"/>
    </source>
</evidence>
<evidence type="ECO:0000256" key="12">
    <source>
        <dbReference type="ARBA" id="ARBA00023125"/>
    </source>
</evidence>
<dbReference type="GO" id="GO:0009432">
    <property type="term" value="P:SOS response"/>
    <property type="evidence" value="ECO:0007669"/>
    <property type="project" value="TreeGrafter"/>
</dbReference>
<evidence type="ECO:0000256" key="9">
    <source>
        <dbReference type="ARBA" id="ARBA00022763"/>
    </source>
</evidence>
<keyword evidence="18" id="KW-1185">Reference proteome</keyword>
<gene>
    <name evidence="15" type="primary">dinB</name>
    <name evidence="17" type="ORF">BABA_09771</name>
</gene>
<evidence type="ECO:0000256" key="10">
    <source>
        <dbReference type="ARBA" id="ARBA00022842"/>
    </source>
</evidence>
<comment type="catalytic activity">
    <reaction evidence="14 15">
        <text>DNA(n) + a 2'-deoxyribonucleoside 5'-triphosphate = DNA(n+1) + diphosphate</text>
        <dbReference type="Rhea" id="RHEA:22508"/>
        <dbReference type="Rhea" id="RHEA-COMP:17339"/>
        <dbReference type="Rhea" id="RHEA-COMP:17340"/>
        <dbReference type="ChEBI" id="CHEBI:33019"/>
        <dbReference type="ChEBI" id="CHEBI:61560"/>
        <dbReference type="ChEBI" id="CHEBI:173112"/>
        <dbReference type="EC" id="2.7.7.7"/>
    </reaction>
</comment>
<feature type="active site" evidence="15">
    <location>
        <position position="140"/>
    </location>
</feature>
<dbReference type="PATRIC" id="fig|1117379.3.peg.2039"/>
<feature type="domain" description="UmuC" evidence="16">
    <location>
        <begin position="39"/>
        <end position="220"/>
    </location>
</feature>
<keyword evidence="3 15" id="KW-0515">Mutator protein</keyword>
<dbReference type="EC" id="2.7.7.7" evidence="15"/>
<comment type="subunit">
    <text evidence="15">Monomer.</text>
</comment>
<dbReference type="InterPro" id="IPR043502">
    <property type="entry name" value="DNA/RNA_pol_sf"/>
</dbReference>
<evidence type="ECO:0000256" key="3">
    <source>
        <dbReference type="ARBA" id="ARBA00022457"/>
    </source>
</evidence>
<dbReference type="STRING" id="1117379.BABA_09771"/>
<evidence type="ECO:0000256" key="2">
    <source>
        <dbReference type="ARBA" id="ARBA00010945"/>
    </source>
</evidence>
<evidence type="ECO:0000313" key="18">
    <source>
        <dbReference type="Proteomes" id="UP000006316"/>
    </source>
</evidence>
<reference evidence="17 18" key="1">
    <citation type="journal article" date="2012" name="Front. Microbiol.">
        <title>Redundancy and modularity in membrane-associated dissimilatory nitrate reduction in Bacillus.</title>
        <authorList>
            <person name="Heylen K."/>
            <person name="Keltjens J."/>
        </authorList>
    </citation>
    <scope>NUCLEOTIDE SEQUENCE [LARGE SCALE GENOMIC DNA]</scope>
    <source>
        <strain evidence="18">LMG 21833T</strain>
    </source>
</reference>
<dbReference type="Pfam" id="PF11798">
    <property type="entry name" value="IMS_HHH"/>
    <property type="match status" value="1"/>
</dbReference>
<dbReference type="PROSITE" id="PS50173">
    <property type="entry name" value="UMUC"/>
    <property type="match status" value="1"/>
</dbReference>
<comment type="caution">
    <text evidence="17">The sequence shown here is derived from an EMBL/GenBank/DDBJ whole genome shotgun (WGS) entry which is preliminary data.</text>
</comment>
<evidence type="ECO:0000259" key="16">
    <source>
        <dbReference type="PROSITE" id="PS50173"/>
    </source>
</evidence>
<keyword evidence="13 15" id="KW-0234">DNA repair</keyword>
<keyword evidence="12 15" id="KW-0238">DNA-binding</keyword>
<dbReference type="HAMAP" id="MF_01113">
    <property type="entry name" value="DNApol_IV"/>
    <property type="match status" value="1"/>
</dbReference>
<dbReference type="SUPFAM" id="SSF100879">
    <property type="entry name" value="Lesion bypass DNA polymerase (Y-family), little finger domain"/>
    <property type="match status" value="1"/>
</dbReference>
<feature type="binding site" evidence="15">
    <location>
        <position position="139"/>
    </location>
    <ligand>
        <name>Mg(2+)</name>
        <dbReference type="ChEBI" id="CHEBI:18420"/>
    </ligand>
</feature>
<evidence type="ECO:0000256" key="14">
    <source>
        <dbReference type="ARBA" id="ARBA00049244"/>
    </source>
</evidence>
<keyword evidence="5 15" id="KW-0808">Transferase</keyword>
<dbReference type="GO" id="GO:0000287">
    <property type="term" value="F:magnesium ion binding"/>
    <property type="evidence" value="ECO:0007669"/>
    <property type="project" value="UniProtKB-UniRule"/>
</dbReference>
<evidence type="ECO:0000256" key="15">
    <source>
        <dbReference type="HAMAP-Rule" id="MF_01113"/>
    </source>
</evidence>
<keyword evidence="10 15" id="KW-0460">Magnesium</keyword>
<dbReference type="GO" id="GO:0005829">
    <property type="term" value="C:cytosol"/>
    <property type="evidence" value="ECO:0007669"/>
    <property type="project" value="TreeGrafter"/>
</dbReference>
<evidence type="ECO:0000256" key="6">
    <source>
        <dbReference type="ARBA" id="ARBA00022695"/>
    </source>
</evidence>
<sequence length="452" mass="50974">MQLEEGEPLVLLFVIIMGNKCFKDVFGVKEMYPKNGRVILHVDMNSFYASVEMAYDPTLKGKPLAIAGNVEERRGIIVTCSYEARKFGVKTTMPLWEAKKLCPQLIVKSPNFERYRSASMGMFEILRNYTALVEPVSIDEGYLDITESFEFGSPIEIAESIQKRVFEQLDLPCSIGIAPNKFLAKMASDMKKPMGITILRKRDIPNQLWPLNTNEMHGVGKKTAEKLTTIGIHTIGDLAKGNDIQLKSLLGINGIRIKERANGVDHRPVDPESIEEFKSIGNSTTLPRDISNQQELFHVLESLAETVSVRLKRKNVLASALAITIRYKDRKTLTRSKKLPNPIHHKEDVAAFAKQLFLKSWNGDSIRLLGITGNDLVDQDHAYKQLDLFSYEKDAKKEPLLKTLSSLRDKYGKNIIDNAGSHNVDPNHKIGTGTSFNKDFLRTFPDKHKDND</sequence>
<dbReference type="NCBIfam" id="NF002677">
    <property type="entry name" value="PRK02406.1"/>
    <property type="match status" value="1"/>
</dbReference>
<dbReference type="PANTHER" id="PTHR11076:SF33">
    <property type="entry name" value="DNA POLYMERASE KAPPA"/>
    <property type="match status" value="1"/>
</dbReference>
<keyword evidence="6 15" id="KW-0548">Nucleotidyltransferase</keyword>
<name>K6DNF6_9BACI</name>
<dbReference type="Gene3D" id="3.30.1490.100">
    <property type="entry name" value="DNA polymerase, Y-family, little finger domain"/>
    <property type="match status" value="1"/>
</dbReference>
<dbReference type="GO" id="GO:0042276">
    <property type="term" value="P:error-prone translesion synthesis"/>
    <property type="evidence" value="ECO:0007669"/>
    <property type="project" value="TreeGrafter"/>
</dbReference>
<feature type="binding site" evidence="15">
    <location>
        <position position="43"/>
    </location>
    <ligand>
        <name>Mg(2+)</name>
        <dbReference type="ChEBI" id="CHEBI:18420"/>
    </ligand>
</feature>
<dbReference type="GO" id="GO:0003887">
    <property type="term" value="F:DNA-directed DNA polymerase activity"/>
    <property type="evidence" value="ECO:0007669"/>
    <property type="project" value="UniProtKB-UniRule"/>
</dbReference>
<dbReference type="AlphaFoldDB" id="K6DNF6"/>